<sequence length="157" mass="17397">MLLRLEEFDVPMKLVFRFEDRLREDPMQIQLAQALTLNPAKPRMGLRGTHGLFGSPEWWASIREGRMPLLYLSGIVQRAYVAGQDPSDSNNTIDLKLNDGAVQMVGIYVNNKADAGLFRSGCRAGIVYALDELKQQPAADGGINYAKIALEMAVSVE</sequence>
<accession>A0AAP7ZQX4</accession>
<dbReference type="EMBL" id="NCTK01000001">
    <property type="protein sequence ID" value="OYQ15146.1"/>
    <property type="molecule type" value="Genomic_DNA"/>
</dbReference>
<reference evidence="1 2" key="1">
    <citation type="submission" date="2017-04" db="EMBL/GenBank/DDBJ databases">
        <title>Genome Announcement: Closed genomes of Ralstonia solanacearum strains K60, UW551, and UW700.</title>
        <authorList>
            <person name="Hayes M."/>
            <person name="Macintyre A.M."/>
            <person name="Allen C."/>
        </authorList>
    </citation>
    <scope>NUCLEOTIDE SEQUENCE [LARGE SCALE GENOMIC DNA]</scope>
    <source>
        <strain evidence="1 2">UW25</strain>
    </source>
</reference>
<proteinExistence type="predicted"/>
<gene>
    <name evidence="1" type="ORF">B7R77_13535</name>
</gene>
<evidence type="ECO:0000313" key="2">
    <source>
        <dbReference type="Proteomes" id="UP000216164"/>
    </source>
</evidence>
<dbReference type="AlphaFoldDB" id="A0AAP7ZQX4"/>
<name>A0AAP7ZQX4_RALSL</name>
<comment type="caution">
    <text evidence="1">The sequence shown here is derived from an EMBL/GenBank/DDBJ whole genome shotgun (WGS) entry which is preliminary data.</text>
</comment>
<organism evidence="1 2">
    <name type="scientific">Ralstonia solanacearum K60</name>
    <dbReference type="NCBI Taxonomy" id="1091042"/>
    <lineage>
        <taxon>Bacteria</taxon>
        <taxon>Pseudomonadati</taxon>
        <taxon>Pseudomonadota</taxon>
        <taxon>Betaproteobacteria</taxon>
        <taxon>Burkholderiales</taxon>
        <taxon>Burkholderiaceae</taxon>
        <taxon>Ralstonia</taxon>
        <taxon>Ralstonia solanacearum species complex</taxon>
    </lineage>
</organism>
<protein>
    <submittedName>
        <fullName evidence="1">Uncharacterized protein</fullName>
    </submittedName>
</protein>
<evidence type="ECO:0000313" key="1">
    <source>
        <dbReference type="EMBL" id="OYQ15146.1"/>
    </source>
</evidence>
<dbReference type="Proteomes" id="UP000216164">
    <property type="component" value="Unassembled WGS sequence"/>
</dbReference>